<gene>
    <name evidence="2" type="ORF">D7V32_09620</name>
</gene>
<keyword evidence="2" id="KW-0032">Aminotransferase</keyword>
<evidence type="ECO:0000256" key="1">
    <source>
        <dbReference type="SAM" id="SignalP"/>
    </source>
</evidence>
<proteinExistence type="predicted"/>
<dbReference type="RefSeq" id="WP_120402674.1">
    <property type="nucleotide sequence ID" value="NZ_RAXV01000019.1"/>
</dbReference>
<dbReference type="Proteomes" id="UP000282388">
    <property type="component" value="Unassembled WGS sequence"/>
</dbReference>
<keyword evidence="1" id="KW-0732">Signal</keyword>
<dbReference type="GO" id="GO:0008483">
    <property type="term" value="F:transaminase activity"/>
    <property type="evidence" value="ECO:0007669"/>
    <property type="project" value="UniProtKB-KW"/>
</dbReference>
<evidence type="ECO:0000313" key="3">
    <source>
        <dbReference type="Proteomes" id="UP000282388"/>
    </source>
</evidence>
<dbReference type="OrthoDB" id="6656504at2"/>
<sequence>MLIRQLNTLTILALFSCSAFATVGGSQTIEVLGYDKTEQKVYLLRHFEDGRGRLPQLYYYQFNQKKTEPKLIEVKSIYINPKTRKVDYDQDGIQFEKDLNQIKKRLQPLTAQNLKGTQLHILKKTVKQVPHIYEPNITMSEYRYQYQISSGQYRSGTQTAVSYKPNLKIHQAFLIPNQPYKMVSTQYLAFPEETGYTTETPVLLRKK</sequence>
<feature type="chain" id="PRO_5017245847" evidence="1">
    <location>
        <begin position="22"/>
        <end position="207"/>
    </location>
</feature>
<reference evidence="2 3" key="1">
    <citation type="submission" date="2018-09" db="EMBL/GenBank/DDBJ databases">
        <title>The draft genome of Acinetobacter spp. strains.</title>
        <authorList>
            <person name="Qin J."/>
            <person name="Feng Y."/>
            <person name="Zong Z."/>
        </authorList>
    </citation>
    <scope>NUCLEOTIDE SEQUENCE [LARGE SCALE GENOMIC DNA]</scope>
    <source>
        <strain evidence="2 3">WCHAc060012</strain>
    </source>
</reference>
<organism evidence="2 3">
    <name type="scientific">Acinetobacter tianfuensis</name>
    <dbReference type="NCBI Taxonomy" id="2419603"/>
    <lineage>
        <taxon>Bacteria</taxon>
        <taxon>Pseudomonadati</taxon>
        <taxon>Pseudomonadota</taxon>
        <taxon>Gammaproteobacteria</taxon>
        <taxon>Moraxellales</taxon>
        <taxon>Moraxellaceae</taxon>
        <taxon>Acinetobacter</taxon>
    </lineage>
</organism>
<keyword evidence="2" id="KW-0808">Transferase</keyword>
<keyword evidence="3" id="KW-1185">Reference proteome</keyword>
<dbReference type="PROSITE" id="PS51257">
    <property type="entry name" value="PROKAR_LIPOPROTEIN"/>
    <property type="match status" value="1"/>
</dbReference>
<dbReference type="EMBL" id="RAXV01000019">
    <property type="protein sequence ID" value="RKG30913.1"/>
    <property type="molecule type" value="Genomic_DNA"/>
</dbReference>
<dbReference type="AlphaFoldDB" id="A0A3A8ER75"/>
<protein>
    <submittedName>
        <fullName evidence="2">Aminotransferase</fullName>
    </submittedName>
</protein>
<feature type="signal peptide" evidence="1">
    <location>
        <begin position="1"/>
        <end position="21"/>
    </location>
</feature>
<name>A0A3A8ER75_9GAMM</name>
<comment type="caution">
    <text evidence="2">The sequence shown here is derived from an EMBL/GenBank/DDBJ whole genome shotgun (WGS) entry which is preliminary data.</text>
</comment>
<accession>A0A3A8ER75</accession>
<evidence type="ECO:0000313" key="2">
    <source>
        <dbReference type="EMBL" id="RKG30913.1"/>
    </source>
</evidence>